<dbReference type="PANTHER" id="PTHR24198">
    <property type="entry name" value="ANKYRIN REPEAT AND PROTEIN KINASE DOMAIN-CONTAINING PROTEIN"/>
    <property type="match status" value="1"/>
</dbReference>
<accession>A0AAV9Q739</accession>
<dbReference type="SUPFAM" id="SSF48403">
    <property type="entry name" value="Ankyrin repeat"/>
    <property type="match status" value="1"/>
</dbReference>
<reference evidence="5 6" key="1">
    <citation type="submission" date="2023-06" db="EMBL/GenBank/DDBJ databases">
        <title>Black Yeasts Isolated from many extreme environments.</title>
        <authorList>
            <person name="Coleine C."/>
            <person name="Stajich J.E."/>
            <person name="Selbmann L."/>
        </authorList>
    </citation>
    <scope>NUCLEOTIDE SEQUENCE [LARGE SCALE GENOMIC DNA]</scope>
    <source>
        <strain evidence="5 6">CCFEE 5887</strain>
    </source>
</reference>
<evidence type="ECO:0000256" key="2">
    <source>
        <dbReference type="ARBA" id="ARBA00023043"/>
    </source>
</evidence>
<evidence type="ECO:0000256" key="3">
    <source>
        <dbReference type="PROSITE-ProRule" id="PRU00023"/>
    </source>
</evidence>
<dbReference type="Proteomes" id="UP001345827">
    <property type="component" value="Unassembled WGS sequence"/>
</dbReference>
<gene>
    <name evidence="5" type="ORF">LTR25_005401</name>
</gene>
<evidence type="ECO:0000313" key="5">
    <source>
        <dbReference type="EMBL" id="KAK5536727.1"/>
    </source>
</evidence>
<proteinExistence type="predicted"/>
<protein>
    <recommendedName>
        <fullName evidence="7">Ankyrin repeat protein</fullName>
    </recommendedName>
</protein>
<dbReference type="SMART" id="SM00248">
    <property type="entry name" value="ANK"/>
    <property type="match status" value="4"/>
</dbReference>
<dbReference type="EMBL" id="JAXLQG010000008">
    <property type="protein sequence ID" value="KAK5536727.1"/>
    <property type="molecule type" value="Genomic_DNA"/>
</dbReference>
<organism evidence="5 6">
    <name type="scientific">Vermiconidia calcicola</name>
    <dbReference type="NCBI Taxonomy" id="1690605"/>
    <lineage>
        <taxon>Eukaryota</taxon>
        <taxon>Fungi</taxon>
        <taxon>Dikarya</taxon>
        <taxon>Ascomycota</taxon>
        <taxon>Pezizomycotina</taxon>
        <taxon>Dothideomycetes</taxon>
        <taxon>Dothideomycetidae</taxon>
        <taxon>Mycosphaerellales</taxon>
        <taxon>Extremaceae</taxon>
        <taxon>Vermiconidia</taxon>
    </lineage>
</organism>
<evidence type="ECO:0000256" key="1">
    <source>
        <dbReference type="ARBA" id="ARBA00022737"/>
    </source>
</evidence>
<dbReference type="Gene3D" id="1.25.40.20">
    <property type="entry name" value="Ankyrin repeat-containing domain"/>
    <property type="match status" value="2"/>
</dbReference>
<evidence type="ECO:0000313" key="6">
    <source>
        <dbReference type="Proteomes" id="UP001345827"/>
    </source>
</evidence>
<feature type="repeat" description="ANK" evidence="3">
    <location>
        <begin position="417"/>
        <end position="449"/>
    </location>
</feature>
<name>A0AAV9Q739_9PEZI</name>
<comment type="caution">
    <text evidence="5">The sequence shown here is derived from an EMBL/GenBank/DDBJ whole genome shotgun (WGS) entry which is preliminary data.</text>
</comment>
<dbReference type="Pfam" id="PF12796">
    <property type="entry name" value="Ank_2"/>
    <property type="match status" value="1"/>
</dbReference>
<feature type="compositionally biased region" description="Polar residues" evidence="4">
    <location>
        <begin position="254"/>
        <end position="267"/>
    </location>
</feature>
<keyword evidence="1" id="KW-0677">Repeat</keyword>
<evidence type="ECO:0008006" key="7">
    <source>
        <dbReference type="Google" id="ProtNLM"/>
    </source>
</evidence>
<keyword evidence="6" id="KW-1185">Reference proteome</keyword>
<dbReference type="PANTHER" id="PTHR24198:SF165">
    <property type="entry name" value="ANKYRIN REPEAT-CONTAINING PROTEIN-RELATED"/>
    <property type="match status" value="1"/>
</dbReference>
<dbReference type="PROSITE" id="PS50088">
    <property type="entry name" value="ANK_REPEAT"/>
    <property type="match status" value="2"/>
</dbReference>
<dbReference type="InterPro" id="IPR036770">
    <property type="entry name" value="Ankyrin_rpt-contain_sf"/>
</dbReference>
<dbReference type="AlphaFoldDB" id="A0AAV9Q739"/>
<feature type="region of interest" description="Disordered" evidence="4">
    <location>
        <begin position="249"/>
        <end position="290"/>
    </location>
</feature>
<sequence length="793" mass="86415">MDPASAAIGVVSGAAGLVALAISTTSYLLGLKDSYKTVEIVVLDLVTTCQALETAWRRIHDWASTQQLQSTTADSIFGELLAYHENSKIVLGALHTDLEHADGASKSPGSSWRFGSRTKVRFVLHEKGLKDHGERLNHQISSLNLLLTSPKVQEVVLDILKPIFRKDEDSAWTVANSRIPDSKASTRARPSIRHPGASMITDSRFNDAAVPDNKAFEYKRFDFENDLIIGPVYKRVLFAQLCAAPTLRTKLDGDSSSTMHVASTENAGTDPRRGDLQSEPASGSVSSDEDWSPENIVRILQARGGFSIGVTADLAELRETPENSSLPKRSLPLGSILKQNSLVSAGQAFVNAKLIFGATVDDVDQVAQALDEGAEINAVSEEGHTALKISLANSWTSTTAALLLLYHETKMHHRDGDGDTILHWAVKEGEVLLIRRLVTGIDDLRVFDSNGATPLHVAARAGATGLAVLKELNRLFAGQEVCADVAVDHAGRSALVVAVDKGNIQHTIELLRMGSDPAFISKPGSSYQSPGSPLYHAVAAGNIAMVGAILEECSEMIDLVNWRHHLRHSLLDSVKDSQMKQRYEMAELLICKGADWRQTWGQSDRVLEFASTGATPKLLLTLMSQGCFPTQRDIDITSALPTLQDPNNKDLAAAAAAALFFYRMLRSEPHRLAARPFTFYARLGATSDSGSSAFTERLTYEEILESILVPNDKSPTQTKESVSLIHRKEPTDVVIPAKFTLHPPALANLGQAYYHMDRYSLGDARKKEHEARLKRLALNIFSQGKTEKVLAPS</sequence>
<dbReference type="InterPro" id="IPR002110">
    <property type="entry name" value="Ankyrin_rpt"/>
</dbReference>
<evidence type="ECO:0000256" key="4">
    <source>
        <dbReference type="SAM" id="MobiDB-lite"/>
    </source>
</evidence>
<keyword evidence="2 3" id="KW-0040">ANK repeat</keyword>
<feature type="repeat" description="ANK" evidence="3">
    <location>
        <begin position="450"/>
        <end position="472"/>
    </location>
</feature>